<organism evidence="1 2">
    <name type="scientific">Rotaria magnacalcarata</name>
    <dbReference type="NCBI Taxonomy" id="392030"/>
    <lineage>
        <taxon>Eukaryota</taxon>
        <taxon>Metazoa</taxon>
        <taxon>Spiralia</taxon>
        <taxon>Gnathifera</taxon>
        <taxon>Rotifera</taxon>
        <taxon>Eurotatoria</taxon>
        <taxon>Bdelloidea</taxon>
        <taxon>Philodinida</taxon>
        <taxon>Philodinidae</taxon>
        <taxon>Rotaria</taxon>
    </lineage>
</organism>
<accession>A0A8S3CPL1</accession>
<dbReference type="EMBL" id="CAJOBH010179752">
    <property type="protein sequence ID" value="CAF4935755.1"/>
    <property type="molecule type" value="Genomic_DNA"/>
</dbReference>
<dbReference type="GO" id="GO:0016020">
    <property type="term" value="C:membrane"/>
    <property type="evidence" value="ECO:0007669"/>
    <property type="project" value="InterPro"/>
</dbReference>
<feature type="non-terminal residue" evidence="1">
    <location>
        <position position="1"/>
    </location>
</feature>
<name>A0A8S3CPL1_9BILA</name>
<comment type="caution">
    <text evidence="1">The sequence shown here is derived from an EMBL/GenBank/DDBJ whole genome shotgun (WGS) entry which is preliminary data.</text>
</comment>
<dbReference type="AlphaFoldDB" id="A0A8S3CPL1"/>
<dbReference type="GO" id="GO:0005509">
    <property type="term" value="F:calcium ion binding"/>
    <property type="evidence" value="ECO:0007669"/>
    <property type="project" value="InterPro"/>
</dbReference>
<dbReference type="Proteomes" id="UP000681967">
    <property type="component" value="Unassembled WGS sequence"/>
</dbReference>
<dbReference type="Gene3D" id="2.10.25.10">
    <property type="entry name" value="Laminin"/>
    <property type="match status" value="1"/>
</dbReference>
<evidence type="ECO:0000313" key="2">
    <source>
        <dbReference type="Proteomes" id="UP000681967"/>
    </source>
</evidence>
<reference evidence="1" key="1">
    <citation type="submission" date="2021-02" db="EMBL/GenBank/DDBJ databases">
        <authorList>
            <person name="Nowell W R."/>
        </authorList>
    </citation>
    <scope>NUCLEOTIDE SEQUENCE</scope>
</reference>
<protein>
    <recommendedName>
        <fullName evidence="3">EGF-like domain-containing protein</fullName>
    </recommendedName>
</protein>
<gene>
    <name evidence="1" type="ORF">BYL167_LOCUS53473</name>
</gene>
<sequence length="479" mass="57081">FTIQIQNINDNYPEFITKNFTTIVYLFHPPINTIVRIIEAIDKDQSNLTFEILNDTYSSYKLQTSINQTELILIEPILIDRDDNFIIRLWDNITNLSSFYIDLHIRLIYIQRSIDIATVIPQEIDAYINIEEHYSTLNFGPLFIQNQSEYKFIYYNLIKEEHFFLKRMSNTQVELHFNSLQEYSQQQNHRLLHYQIDLTAIALNQPIPEIKFSTKTIFHLPKHINSQLKSHFIDINLWPIDREMLERSLSVIINLNSQSTYEQFIIASLRPIREHLAEIIGVNINHVHIYTFDLKAQHQIELLIAIIRYPSRLRPPRYIHKKLLYNALKNSTHLFVKILHIKSIEKILINQCDLQSCENNGRCTSQIKLLNNQYEYFYYERYQRLLPKYQWNIKCLCLNHYYGQRCQHKQHYESPCTSNPCSPLERCIEESATLYTCQCIDEPCNYNEVLLENTLDCININSPTCRGMCFIKIRITFDF</sequence>
<evidence type="ECO:0000313" key="1">
    <source>
        <dbReference type="EMBL" id="CAF4935755.1"/>
    </source>
</evidence>
<proteinExistence type="predicted"/>
<dbReference type="InterPro" id="IPR015919">
    <property type="entry name" value="Cadherin-like_sf"/>
</dbReference>
<evidence type="ECO:0008006" key="3">
    <source>
        <dbReference type="Google" id="ProtNLM"/>
    </source>
</evidence>
<dbReference type="SUPFAM" id="SSF49313">
    <property type="entry name" value="Cadherin-like"/>
    <property type="match status" value="1"/>
</dbReference>